<name>A0ABT4PE51_9BACT</name>
<evidence type="ECO:0000256" key="7">
    <source>
        <dbReference type="ARBA" id="ARBA00022705"/>
    </source>
</evidence>
<feature type="domain" description="DNA polymerase III beta sliding clamp central" evidence="12">
    <location>
        <begin position="135"/>
        <end position="245"/>
    </location>
</feature>
<comment type="function">
    <text evidence="10">Confers DNA tethering and processivity to DNA polymerases and other proteins. Acts as a clamp, forming a ring around DNA (a reaction catalyzed by the clamp-loading complex) which diffuses in an ATP-independent manner freely and bidirectionally along dsDNA. Initially characterized for its ability to contact the catalytic subunit of DNA polymerase III (Pol III), a complex, multichain enzyme responsible for most of the replicative synthesis in bacteria; Pol III exhibits 3'-5' exonuclease proofreading activity. The beta chain is required for initiation of replication as well as for processivity of DNA replication.</text>
</comment>
<keyword evidence="7 10" id="KW-0235">DNA replication</keyword>
<gene>
    <name evidence="14" type="primary">dnaN</name>
    <name evidence="14" type="ORF">O6P32_01085</name>
</gene>
<evidence type="ECO:0000313" key="15">
    <source>
        <dbReference type="Proteomes" id="UP001141933"/>
    </source>
</evidence>
<keyword evidence="4 10" id="KW-0963">Cytoplasm</keyword>
<evidence type="ECO:0000256" key="5">
    <source>
        <dbReference type="ARBA" id="ARBA00022679"/>
    </source>
</evidence>
<dbReference type="PANTHER" id="PTHR30478:SF0">
    <property type="entry name" value="BETA SLIDING CLAMP"/>
    <property type="match status" value="1"/>
</dbReference>
<evidence type="ECO:0000256" key="3">
    <source>
        <dbReference type="ARBA" id="ARBA00021035"/>
    </source>
</evidence>
<keyword evidence="5 10" id="KW-0808">Transferase</keyword>
<dbReference type="Proteomes" id="UP001141933">
    <property type="component" value="Unassembled WGS sequence"/>
</dbReference>
<dbReference type="InterPro" id="IPR022635">
    <property type="entry name" value="DNA_polIII_beta_C"/>
</dbReference>
<dbReference type="PANTHER" id="PTHR30478">
    <property type="entry name" value="DNA POLYMERASE III SUBUNIT BETA"/>
    <property type="match status" value="1"/>
</dbReference>
<comment type="subunit">
    <text evidence="10">Forms a ring-shaped head-to-tail homodimer around DNA.</text>
</comment>
<organism evidence="14 15">
    <name type="scientific">Phocaeicola acetigenes</name>
    <dbReference type="NCBI Taxonomy" id="3016083"/>
    <lineage>
        <taxon>Bacteria</taxon>
        <taxon>Pseudomonadati</taxon>
        <taxon>Bacteroidota</taxon>
        <taxon>Bacteroidia</taxon>
        <taxon>Bacteroidales</taxon>
        <taxon>Bacteroidaceae</taxon>
        <taxon>Phocaeicola</taxon>
    </lineage>
</organism>
<proteinExistence type="inferred from homology"/>
<dbReference type="InterPro" id="IPR022637">
    <property type="entry name" value="DNA_polIII_beta_cen"/>
</dbReference>
<dbReference type="Gene3D" id="3.70.10.10">
    <property type="match status" value="1"/>
</dbReference>
<evidence type="ECO:0000256" key="2">
    <source>
        <dbReference type="ARBA" id="ARBA00010752"/>
    </source>
</evidence>
<evidence type="ECO:0000259" key="13">
    <source>
        <dbReference type="Pfam" id="PF02768"/>
    </source>
</evidence>
<dbReference type="SMART" id="SM00480">
    <property type="entry name" value="POL3Bc"/>
    <property type="match status" value="1"/>
</dbReference>
<dbReference type="EMBL" id="JAPZVM010000001">
    <property type="protein sequence ID" value="MCZ8371306.1"/>
    <property type="molecule type" value="Genomic_DNA"/>
</dbReference>
<comment type="subcellular location">
    <subcellularLocation>
        <location evidence="1 10">Cytoplasm</location>
    </subcellularLocation>
</comment>
<dbReference type="SUPFAM" id="SSF55979">
    <property type="entry name" value="DNA clamp"/>
    <property type="match status" value="3"/>
</dbReference>
<evidence type="ECO:0000256" key="4">
    <source>
        <dbReference type="ARBA" id="ARBA00022490"/>
    </source>
</evidence>
<dbReference type="Gene3D" id="3.10.150.10">
    <property type="entry name" value="DNA Polymerase III, subunit A, domain 2"/>
    <property type="match status" value="1"/>
</dbReference>
<evidence type="ECO:0000259" key="12">
    <source>
        <dbReference type="Pfam" id="PF02767"/>
    </source>
</evidence>
<sequence>MKFIVSSTALFSHLQAISRVINSKNSLPILDCFLLELQDGTLSMTASDNETTLSTSIEVNEYEEDGRFAVSSKTLLEALKEIPEQPLTFQIDMSNLEINVQYQNGKYSLMGQSADEYPQAQELGANAVQVTMGADVLMAGVNRSIFATADDELRPVMNGIYFDITTEDITLVASDGHKLVRCKTFAAQGTEKAAFILPKKPANLLKNLLPKEQGDVQIGFDDRNATFTLENYRMVCRLIEGRYPNYNSVIPQNNPHKAIIDRAAFISALRRVSVFSSQASSLIKLSLSANSMKISAQDIDFSTSAEETIICQYDGSAMSIGFKSSFLIDILNNISSQNVIIELADPSRAGVIVPEEQDENEDLLMLLMPMMLND</sequence>
<dbReference type="Pfam" id="PF02767">
    <property type="entry name" value="DNA_pol3_beta_2"/>
    <property type="match status" value="1"/>
</dbReference>
<dbReference type="InterPro" id="IPR022634">
    <property type="entry name" value="DNA_polIII_beta_N"/>
</dbReference>
<keyword evidence="8 10" id="KW-0239">DNA-directed DNA polymerase</keyword>
<evidence type="ECO:0000256" key="9">
    <source>
        <dbReference type="ARBA" id="ARBA00023125"/>
    </source>
</evidence>
<keyword evidence="9" id="KW-0238">DNA-binding</keyword>
<dbReference type="Pfam" id="PF00712">
    <property type="entry name" value="DNA_pol3_beta"/>
    <property type="match status" value="1"/>
</dbReference>
<comment type="caution">
    <text evidence="14">The sequence shown here is derived from an EMBL/GenBank/DDBJ whole genome shotgun (WGS) entry which is preliminary data.</text>
</comment>
<reference evidence="14" key="1">
    <citation type="submission" date="2022-12" db="EMBL/GenBank/DDBJ databases">
        <title>Phocaeicola acetigenes sp. nov., isolated feces from a healthy human.</title>
        <authorList>
            <person name="Do H."/>
            <person name="Ha Y.B."/>
            <person name="Kim J.-S."/>
            <person name="Suh M.K."/>
            <person name="Kim H.S."/>
            <person name="Lee J.-S."/>
        </authorList>
    </citation>
    <scope>NUCLEOTIDE SEQUENCE</scope>
    <source>
        <strain evidence="14">KGMB11183</strain>
    </source>
</reference>
<protein>
    <recommendedName>
        <fullName evidence="3 10">Beta sliding clamp</fullName>
    </recommendedName>
</protein>
<comment type="similarity">
    <text evidence="2 10">Belongs to the beta sliding clamp family.</text>
</comment>
<dbReference type="RefSeq" id="WP_269876362.1">
    <property type="nucleotide sequence ID" value="NZ_JAPZVM010000001.1"/>
</dbReference>
<evidence type="ECO:0000256" key="10">
    <source>
        <dbReference type="PIRNR" id="PIRNR000804"/>
    </source>
</evidence>
<feature type="domain" description="DNA polymerase III beta sliding clamp C-terminal" evidence="13">
    <location>
        <begin position="248"/>
        <end position="365"/>
    </location>
</feature>
<dbReference type="NCBIfam" id="TIGR00663">
    <property type="entry name" value="dnan"/>
    <property type="match status" value="1"/>
</dbReference>
<dbReference type="GO" id="GO:0003887">
    <property type="term" value="F:DNA-directed DNA polymerase activity"/>
    <property type="evidence" value="ECO:0007669"/>
    <property type="project" value="UniProtKB-EC"/>
</dbReference>
<evidence type="ECO:0000313" key="14">
    <source>
        <dbReference type="EMBL" id="MCZ8371306.1"/>
    </source>
</evidence>
<accession>A0ABT4PE51</accession>
<dbReference type="CDD" id="cd00140">
    <property type="entry name" value="beta_clamp"/>
    <property type="match status" value="1"/>
</dbReference>
<dbReference type="Pfam" id="PF02768">
    <property type="entry name" value="DNA_pol3_beta_3"/>
    <property type="match status" value="1"/>
</dbReference>
<dbReference type="InterPro" id="IPR046938">
    <property type="entry name" value="DNA_clamp_sf"/>
</dbReference>
<keyword evidence="6 10" id="KW-0548">Nucleotidyltransferase</keyword>
<keyword evidence="15" id="KW-1185">Reference proteome</keyword>
<evidence type="ECO:0000256" key="1">
    <source>
        <dbReference type="ARBA" id="ARBA00004496"/>
    </source>
</evidence>
<evidence type="ECO:0000259" key="11">
    <source>
        <dbReference type="Pfam" id="PF00712"/>
    </source>
</evidence>
<dbReference type="PIRSF" id="PIRSF000804">
    <property type="entry name" value="DNA_pol_III_b"/>
    <property type="match status" value="1"/>
</dbReference>
<evidence type="ECO:0000256" key="8">
    <source>
        <dbReference type="ARBA" id="ARBA00022932"/>
    </source>
</evidence>
<feature type="domain" description="DNA polymerase III beta sliding clamp N-terminal" evidence="11">
    <location>
        <begin position="1"/>
        <end position="119"/>
    </location>
</feature>
<dbReference type="InterPro" id="IPR001001">
    <property type="entry name" value="DNA_polIII_beta"/>
</dbReference>
<evidence type="ECO:0000256" key="6">
    <source>
        <dbReference type="ARBA" id="ARBA00022695"/>
    </source>
</evidence>